<proteinExistence type="predicted"/>
<dbReference type="WBParaSite" id="RSKR_0000619000.1">
    <property type="protein sequence ID" value="RSKR_0000619000.1"/>
    <property type="gene ID" value="RSKR_0000619000"/>
</dbReference>
<name>A0AC35U148_9BILA</name>
<reference evidence="2" key="1">
    <citation type="submission" date="2016-11" db="UniProtKB">
        <authorList>
            <consortium name="WormBaseParasite"/>
        </authorList>
    </citation>
    <scope>IDENTIFICATION</scope>
    <source>
        <strain evidence="2">KR3021</strain>
    </source>
</reference>
<protein>
    <submittedName>
        <fullName evidence="2">TIL domain-containing protein</fullName>
    </submittedName>
</protein>
<accession>A0AC35U148</accession>
<evidence type="ECO:0000313" key="1">
    <source>
        <dbReference type="Proteomes" id="UP000095286"/>
    </source>
</evidence>
<sequence>MNCTGNTVYLECGTCERTCGVSSFICTMECKRPGCYCLGNFARDGPNGTCIPDTKCKNAVLNSTLSGTTEPTIIGDYKCAANLTYTDCGACESTCADPLNICPSSCKPKGCYCSGGYVRTGNSNSTCISYLDCPNSTPQSMETFFIMANPEALREARKAKEAHHIQMGIAIGEPNPNTAA</sequence>
<evidence type="ECO:0000313" key="2">
    <source>
        <dbReference type="WBParaSite" id="RSKR_0000619000.1"/>
    </source>
</evidence>
<dbReference type="Proteomes" id="UP000095286">
    <property type="component" value="Unplaced"/>
</dbReference>
<organism evidence="1 2">
    <name type="scientific">Rhabditophanes sp. KR3021</name>
    <dbReference type="NCBI Taxonomy" id="114890"/>
    <lineage>
        <taxon>Eukaryota</taxon>
        <taxon>Metazoa</taxon>
        <taxon>Ecdysozoa</taxon>
        <taxon>Nematoda</taxon>
        <taxon>Chromadorea</taxon>
        <taxon>Rhabditida</taxon>
        <taxon>Tylenchina</taxon>
        <taxon>Panagrolaimomorpha</taxon>
        <taxon>Strongyloidoidea</taxon>
        <taxon>Alloionematidae</taxon>
        <taxon>Rhabditophanes</taxon>
    </lineage>
</organism>